<organism evidence="1 2">
    <name type="scientific">Sphingomonas brevis</name>
    <dbReference type="NCBI Taxonomy" id="2908206"/>
    <lineage>
        <taxon>Bacteria</taxon>
        <taxon>Pseudomonadati</taxon>
        <taxon>Pseudomonadota</taxon>
        <taxon>Alphaproteobacteria</taxon>
        <taxon>Sphingomonadales</taxon>
        <taxon>Sphingomonadaceae</taxon>
        <taxon>Sphingomonas</taxon>
    </lineage>
</organism>
<keyword evidence="2" id="KW-1185">Reference proteome</keyword>
<dbReference type="EMBL" id="JAMGBB010000001">
    <property type="protein sequence ID" value="MCL6741296.1"/>
    <property type="molecule type" value="Genomic_DNA"/>
</dbReference>
<protein>
    <submittedName>
        <fullName evidence="1">Uncharacterized protein</fullName>
    </submittedName>
</protein>
<dbReference type="Proteomes" id="UP001165383">
    <property type="component" value="Unassembled WGS sequence"/>
</dbReference>
<evidence type="ECO:0000313" key="1">
    <source>
        <dbReference type="EMBL" id="MCL6741296.1"/>
    </source>
</evidence>
<comment type="caution">
    <text evidence="1">The sequence shown here is derived from an EMBL/GenBank/DDBJ whole genome shotgun (WGS) entry which is preliminary data.</text>
</comment>
<reference evidence="1" key="1">
    <citation type="submission" date="2022-05" db="EMBL/GenBank/DDBJ databases">
        <authorList>
            <person name="Jo J.-H."/>
            <person name="Im W.-T."/>
        </authorList>
    </citation>
    <scope>NUCLEOTIDE SEQUENCE</scope>
    <source>
        <strain evidence="1">RB56-2</strain>
    </source>
</reference>
<evidence type="ECO:0000313" key="2">
    <source>
        <dbReference type="Proteomes" id="UP001165383"/>
    </source>
</evidence>
<dbReference type="RefSeq" id="WP_249915691.1">
    <property type="nucleotide sequence ID" value="NZ_JAMGBB010000001.1"/>
</dbReference>
<accession>A0ABT0SA62</accession>
<sequence>MSNAPFDAAYLRELAEKCRQLASGLPAEDGVELLRMAAEYDARAKRIDREQSAGTG</sequence>
<proteinExistence type="predicted"/>
<name>A0ABT0SA62_9SPHN</name>
<gene>
    <name evidence="1" type="ORF">LZ518_09165</name>
</gene>